<keyword evidence="9 17" id="KW-0671">Queuosine biosynthesis</keyword>
<comment type="function">
    <text evidence="1 17">Catalyzes the conversion of epoxyqueuosine (oQ) to queuosine (Q), which is a hypermodified base found in the wobble positions of tRNA(Asp), tRNA(Asn), tRNA(His) and tRNA(Tyr).</text>
</comment>
<comment type="catalytic activity">
    <reaction evidence="16 17">
        <text>epoxyqueuosine(34) in tRNA + AH2 = queuosine(34) in tRNA + A + H2O</text>
        <dbReference type="Rhea" id="RHEA:32159"/>
        <dbReference type="Rhea" id="RHEA-COMP:18571"/>
        <dbReference type="Rhea" id="RHEA-COMP:18582"/>
        <dbReference type="ChEBI" id="CHEBI:13193"/>
        <dbReference type="ChEBI" id="CHEBI:15377"/>
        <dbReference type="ChEBI" id="CHEBI:17499"/>
        <dbReference type="ChEBI" id="CHEBI:194431"/>
        <dbReference type="ChEBI" id="CHEBI:194443"/>
        <dbReference type="EC" id="1.17.99.6"/>
    </reaction>
</comment>
<keyword evidence="12 17" id="KW-0411">Iron-sulfur</keyword>
<protein>
    <recommendedName>
        <fullName evidence="5 17">Epoxyqueuosine reductase QueH</fullName>
        <ecNumber evidence="4 17">1.17.99.6</ecNumber>
    </recommendedName>
    <alternativeName>
        <fullName evidence="15 17">Queuosine biosynthesis protein QueH</fullName>
    </alternativeName>
</protein>
<keyword evidence="19" id="KW-1185">Reference proteome</keyword>
<dbReference type="GO" id="GO:0046872">
    <property type="term" value="F:metal ion binding"/>
    <property type="evidence" value="ECO:0007669"/>
    <property type="project" value="UniProtKB-KW"/>
</dbReference>
<evidence type="ECO:0000256" key="5">
    <source>
        <dbReference type="ARBA" id="ARBA00016895"/>
    </source>
</evidence>
<keyword evidence="10 17" id="KW-0560">Oxidoreductase</keyword>
<evidence type="ECO:0000256" key="11">
    <source>
        <dbReference type="ARBA" id="ARBA00023004"/>
    </source>
</evidence>
<dbReference type="Pfam" id="PF02677">
    <property type="entry name" value="QueH"/>
    <property type="match status" value="1"/>
</dbReference>
<evidence type="ECO:0000256" key="13">
    <source>
        <dbReference type="ARBA" id="ARBA00023157"/>
    </source>
</evidence>
<evidence type="ECO:0000256" key="9">
    <source>
        <dbReference type="ARBA" id="ARBA00022785"/>
    </source>
</evidence>
<dbReference type="InterPro" id="IPR003828">
    <property type="entry name" value="QueH"/>
</dbReference>
<gene>
    <name evidence="17" type="primary">queH</name>
    <name evidence="18" type="ORF">SAMN05421720_10771</name>
</gene>
<dbReference type="AlphaFoldDB" id="A0A1G7D7M4"/>
<accession>A0A1G7D7M4</accession>
<dbReference type="UniPathway" id="UPA00392"/>
<dbReference type="HAMAP" id="MF_02089">
    <property type="entry name" value="QueH"/>
    <property type="match status" value="1"/>
</dbReference>
<dbReference type="EMBL" id="FNAP01000007">
    <property type="protein sequence ID" value="SDE47638.1"/>
    <property type="molecule type" value="Genomic_DNA"/>
</dbReference>
<dbReference type="PANTHER" id="PTHR36701">
    <property type="entry name" value="EPOXYQUEUOSINE REDUCTASE QUEH"/>
    <property type="match status" value="1"/>
</dbReference>
<dbReference type="GO" id="GO:0052693">
    <property type="term" value="F:epoxyqueuosine reductase activity"/>
    <property type="evidence" value="ECO:0007669"/>
    <property type="project" value="UniProtKB-UniRule"/>
</dbReference>
<evidence type="ECO:0000313" key="19">
    <source>
        <dbReference type="Proteomes" id="UP000199412"/>
    </source>
</evidence>
<keyword evidence="7 17" id="KW-0819">tRNA processing</keyword>
<dbReference type="OrthoDB" id="9801033at2"/>
<keyword evidence="6 17" id="KW-0004">4Fe-4S</keyword>
<evidence type="ECO:0000256" key="2">
    <source>
        <dbReference type="ARBA" id="ARBA00004691"/>
    </source>
</evidence>
<keyword evidence="14 17" id="KW-0676">Redox-active center</keyword>
<dbReference type="STRING" id="69960.SAMN05421720_10771"/>
<evidence type="ECO:0000256" key="3">
    <source>
        <dbReference type="ARBA" id="ARBA00008207"/>
    </source>
</evidence>
<evidence type="ECO:0000256" key="14">
    <source>
        <dbReference type="ARBA" id="ARBA00023284"/>
    </source>
</evidence>
<comment type="pathway">
    <text evidence="2 17">tRNA modification; tRNA-queuosine biosynthesis.</text>
</comment>
<reference evidence="18 19" key="1">
    <citation type="submission" date="2016-10" db="EMBL/GenBank/DDBJ databases">
        <authorList>
            <person name="de Groot N.N."/>
        </authorList>
    </citation>
    <scope>NUCLEOTIDE SEQUENCE [LARGE SCALE GENOMIC DNA]</scope>
    <source>
        <strain evidence="18 19">ATCC 700224</strain>
    </source>
</reference>
<evidence type="ECO:0000256" key="16">
    <source>
        <dbReference type="ARBA" id="ARBA00047415"/>
    </source>
</evidence>
<evidence type="ECO:0000256" key="10">
    <source>
        <dbReference type="ARBA" id="ARBA00023002"/>
    </source>
</evidence>
<proteinExistence type="inferred from homology"/>
<feature type="disulfide bond" description="Redox-active" evidence="17">
    <location>
        <begin position="192"/>
        <end position="194"/>
    </location>
</feature>
<dbReference type="EC" id="1.17.99.6" evidence="4 17"/>
<comment type="similarity">
    <text evidence="3 17">Belongs to the QueH family.</text>
</comment>
<evidence type="ECO:0000256" key="8">
    <source>
        <dbReference type="ARBA" id="ARBA00022723"/>
    </source>
</evidence>
<evidence type="ECO:0000256" key="7">
    <source>
        <dbReference type="ARBA" id="ARBA00022694"/>
    </source>
</evidence>
<evidence type="ECO:0000256" key="15">
    <source>
        <dbReference type="ARBA" id="ARBA00031446"/>
    </source>
</evidence>
<dbReference type="GO" id="GO:0051539">
    <property type="term" value="F:4 iron, 4 sulfur cluster binding"/>
    <property type="evidence" value="ECO:0007669"/>
    <property type="project" value="UniProtKB-UniRule"/>
</dbReference>
<keyword evidence="11 17" id="KW-0408">Iron</keyword>
<dbReference type="Proteomes" id="UP000199412">
    <property type="component" value="Unassembled WGS sequence"/>
</dbReference>
<sequence length="207" mass="23398">MPEPPPRSPHDARGLTPPGGTAARVLLLSCCAPCSGDIMATMSAAGIAYTVFFYNPNIHPASEYRRRKDENKRYAERLGVPFVDADYDTDAWFARTKGLEDEPERGRRCTVCFDMRLGRAARHAHDHGFPVLTSSLALSRWKNRTQVNACAHRAVAPYDGLVYWDHDWRKGGGVDRALDIARREEFYRQDYCGCLYSLSSASRRRRA</sequence>
<organism evidence="18 19">
    <name type="scientific">Rhodospira trueperi</name>
    <dbReference type="NCBI Taxonomy" id="69960"/>
    <lineage>
        <taxon>Bacteria</taxon>
        <taxon>Pseudomonadati</taxon>
        <taxon>Pseudomonadota</taxon>
        <taxon>Alphaproteobacteria</taxon>
        <taxon>Rhodospirillales</taxon>
        <taxon>Rhodospirillaceae</taxon>
        <taxon>Rhodospira</taxon>
    </lineage>
</organism>
<evidence type="ECO:0000256" key="12">
    <source>
        <dbReference type="ARBA" id="ARBA00023014"/>
    </source>
</evidence>
<evidence type="ECO:0000256" key="6">
    <source>
        <dbReference type="ARBA" id="ARBA00022485"/>
    </source>
</evidence>
<feature type="binding site" evidence="17">
    <location>
        <position position="30"/>
    </location>
    <ligand>
        <name>[4Fe-4S] cluster</name>
        <dbReference type="ChEBI" id="CHEBI:49883"/>
    </ligand>
</feature>
<dbReference type="RefSeq" id="WP_092786017.1">
    <property type="nucleotide sequence ID" value="NZ_FNAP01000007.1"/>
</dbReference>
<evidence type="ECO:0000256" key="4">
    <source>
        <dbReference type="ARBA" id="ARBA00012622"/>
    </source>
</evidence>
<evidence type="ECO:0000256" key="17">
    <source>
        <dbReference type="HAMAP-Rule" id="MF_02089"/>
    </source>
</evidence>
<keyword evidence="8 17" id="KW-0479">Metal-binding</keyword>
<evidence type="ECO:0000256" key="1">
    <source>
        <dbReference type="ARBA" id="ARBA00002268"/>
    </source>
</evidence>
<feature type="binding site" evidence="17">
    <location>
        <position position="31"/>
    </location>
    <ligand>
        <name>[4Fe-4S] cluster</name>
        <dbReference type="ChEBI" id="CHEBI:49883"/>
    </ligand>
</feature>
<keyword evidence="13 17" id="KW-1015">Disulfide bond</keyword>
<dbReference type="PANTHER" id="PTHR36701:SF1">
    <property type="entry name" value="EPOXYQUEUOSINE REDUCTASE QUEH"/>
    <property type="match status" value="1"/>
</dbReference>
<dbReference type="GO" id="GO:0008616">
    <property type="term" value="P:tRNA queuosine(34) biosynthetic process"/>
    <property type="evidence" value="ECO:0007669"/>
    <property type="project" value="UniProtKB-UniRule"/>
</dbReference>
<name>A0A1G7D7M4_9PROT</name>
<feature type="binding site" evidence="17">
    <location>
        <position position="109"/>
    </location>
    <ligand>
        <name>[4Fe-4S] cluster</name>
        <dbReference type="ChEBI" id="CHEBI:49883"/>
    </ligand>
</feature>
<evidence type="ECO:0000313" key="18">
    <source>
        <dbReference type="EMBL" id="SDE47638.1"/>
    </source>
</evidence>
<feature type="binding site" evidence="17">
    <location>
        <position position="112"/>
    </location>
    <ligand>
        <name>[4Fe-4S] cluster</name>
        <dbReference type="ChEBI" id="CHEBI:49883"/>
    </ligand>
</feature>